<evidence type="ECO:0000313" key="1">
    <source>
        <dbReference type="EMBL" id="SBS77467.1"/>
    </source>
</evidence>
<accession>A0A1Y5PFG9</accession>
<name>A0A1Y5PFG9_9MYCO</name>
<dbReference type="AlphaFoldDB" id="A0A1Y5PFG9"/>
<organism evidence="1">
    <name type="scientific">uncultured Mycobacterium sp</name>
    <dbReference type="NCBI Taxonomy" id="171292"/>
    <lineage>
        <taxon>Bacteria</taxon>
        <taxon>Bacillati</taxon>
        <taxon>Actinomycetota</taxon>
        <taxon>Actinomycetes</taxon>
        <taxon>Mycobacteriales</taxon>
        <taxon>Mycobacteriaceae</taxon>
        <taxon>Mycobacterium</taxon>
        <taxon>environmental samples</taxon>
    </lineage>
</organism>
<sequence>MGLSADDIARLDARAREVGRRLHWEMHFQTDDDPAFAGVTAGARHVFIMGPARLSDLTRESVEAILDALAAGTRRIVDGDGVPHLI</sequence>
<protein>
    <submittedName>
        <fullName evidence="1">Uncharacterized protein</fullName>
    </submittedName>
</protein>
<dbReference type="EMBL" id="FLQS01000038">
    <property type="protein sequence ID" value="SBS77467.1"/>
    <property type="molecule type" value="Genomic_DNA"/>
</dbReference>
<reference evidence="1" key="1">
    <citation type="submission" date="2016-03" db="EMBL/GenBank/DDBJ databases">
        <authorList>
            <person name="Ploux O."/>
        </authorList>
    </citation>
    <scope>NUCLEOTIDE SEQUENCE</scope>
    <source>
        <strain evidence="1">UC10</strain>
    </source>
</reference>
<proteinExistence type="predicted"/>
<gene>
    <name evidence="1" type="ORF">MHPYR_430056</name>
</gene>